<accession>A0A699SYX0</accession>
<evidence type="ECO:0000256" key="1">
    <source>
        <dbReference type="SAM" id="SignalP"/>
    </source>
</evidence>
<feature type="non-terminal residue" evidence="2">
    <location>
        <position position="1"/>
    </location>
</feature>
<dbReference type="AlphaFoldDB" id="A0A699SYX0"/>
<proteinExistence type="predicted"/>
<feature type="signal peptide" evidence="1">
    <location>
        <begin position="1"/>
        <end position="21"/>
    </location>
</feature>
<organism evidence="2">
    <name type="scientific">Tanacetum cinerariifolium</name>
    <name type="common">Dalmatian daisy</name>
    <name type="synonym">Chrysanthemum cinerariifolium</name>
    <dbReference type="NCBI Taxonomy" id="118510"/>
    <lineage>
        <taxon>Eukaryota</taxon>
        <taxon>Viridiplantae</taxon>
        <taxon>Streptophyta</taxon>
        <taxon>Embryophyta</taxon>
        <taxon>Tracheophyta</taxon>
        <taxon>Spermatophyta</taxon>
        <taxon>Magnoliopsida</taxon>
        <taxon>eudicotyledons</taxon>
        <taxon>Gunneridae</taxon>
        <taxon>Pentapetalae</taxon>
        <taxon>asterids</taxon>
        <taxon>campanulids</taxon>
        <taxon>Asterales</taxon>
        <taxon>Asteraceae</taxon>
        <taxon>Asteroideae</taxon>
        <taxon>Anthemideae</taxon>
        <taxon>Anthemidinae</taxon>
        <taxon>Tanacetum</taxon>
    </lineage>
</organism>
<protein>
    <submittedName>
        <fullName evidence="2">Uncharacterized protein</fullName>
    </submittedName>
</protein>
<sequence>PVRRHLLLALRRLVCYRAVLSGATCAGHLHERGAQPLLRGARARRLRVWHYYQPLRELDTRQMVVNIWAVGGDAAHYLFYVCQPRFWQEDIRYVRVYGRALAAPRAGATLLGGADGAGAGHPKRRAAIAGAGRISADVL</sequence>
<gene>
    <name evidence="2" type="ORF">Tci_874198</name>
</gene>
<comment type="caution">
    <text evidence="2">The sequence shown here is derived from an EMBL/GenBank/DDBJ whole genome shotgun (WGS) entry which is preliminary data.</text>
</comment>
<evidence type="ECO:0000313" key="2">
    <source>
        <dbReference type="EMBL" id="GFD02229.1"/>
    </source>
</evidence>
<dbReference type="EMBL" id="BKCJ011196609">
    <property type="protein sequence ID" value="GFD02229.1"/>
    <property type="molecule type" value="Genomic_DNA"/>
</dbReference>
<name>A0A699SYX0_TANCI</name>
<reference evidence="2" key="1">
    <citation type="journal article" date="2019" name="Sci. Rep.">
        <title>Draft genome of Tanacetum cinerariifolium, the natural source of mosquito coil.</title>
        <authorList>
            <person name="Yamashiro T."/>
            <person name="Shiraishi A."/>
            <person name="Satake H."/>
            <person name="Nakayama K."/>
        </authorList>
    </citation>
    <scope>NUCLEOTIDE SEQUENCE</scope>
</reference>
<keyword evidence="1" id="KW-0732">Signal</keyword>
<feature type="chain" id="PRO_5025355878" evidence="1">
    <location>
        <begin position="22"/>
        <end position="139"/>
    </location>
</feature>